<accession>A0A2H9RDM1</accession>
<accession>A0A2H9QSH7</accession>
<organism evidence="5 15">
    <name type="scientific">Huberarchaeum crystalense</name>
    <dbReference type="NCBI Taxonomy" id="2014257"/>
    <lineage>
        <taxon>Archaea</taxon>
        <taxon>Candidatus Huberarchaeota</taxon>
        <taxon>Candidatus Huberarchaeia</taxon>
        <taxon>Candidatus Huberarchaeales</taxon>
        <taxon>Candidatus Huberarchaeaceae</taxon>
        <taxon>Candidatus Huberarchaeum</taxon>
    </lineage>
</organism>
<evidence type="ECO:0000313" key="9">
    <source>
        <dbReference type="EMBL" id="PIX27983.1"/>
    </source>
</evidence>
<gene>
    <name evidence="12" type="ORF">CO072_00445</name>
    <name evidence="11" type="ORF">CO124_01035</name>
    <name evidence="7" type="ORF">COS22_01565</name>
    <name evidence="6" type="ORF">COS45_02435</name>
    <name evidence="8" type="ORF">COW47_00900</name>
    <name evidence="5" type="ORF">COW69_00660</name>
    <name evidence="10" type="ORF">COY63_00295</name>
    <name evidence="9" type="ORF">COZ66_02040</name>
</gene>
<evidence type="ECO:0000313" key="7">
    <source>
        <dbReference type="EMBL" id="PIV46400.1"/>
    </source>
</evidence>
<accession>A0A2H9P941</accession>
<reference evidence="13 14" key="1">
    <citation type="submission" date="2017-09" db="EMBL/GenBank/DDBJ databases">
        <title>Depth-based differentiation of microbial function through sediment-hosted aquifers and enrichment of novel symbionts in the deep terrestrial subsurface.</title>
        <authorList>
            <person name="Probst A.J."/>
            <person name="Ladd B."/>
            <person name="Jarett J.K."/>
            <person name="Geller-Mcgrath D.E."/>
            <person name="Sieber C.M.K."/>
            <person name="Emerson J.B."/>
            <person name="Anantharaman K."/>
            <person name="Thomas B.C."/>
            <person name="Malmstrom R."/>
            <person name="Stieglmeier M."/>
            <person name="Klingl A."/>
            <person name="Woyke T."/>
            <person name="Ryan C.M."/>
            <person name="Banfield J.F."/>
        </authorList>
    </citation>
    <scope>NUCLEOTIDE SEQUENCE [LARGE SCALE GENOMIC DNA]</scope>
</reference>
<dbReference type="Proteomes" id="UP000228989">
    <property type="component" value="Unassembled WGS sequence"/>
</dbReference>
<feature type="domain" description="S1 motif" evidence="4">
    <location>
        <begin position="8"/>
        <end position="76"/>
    </location>
</feature>
<evidence type="ECO:0000313" key="6">
    <source>
        <dbReference type="EMBL" id="PIV13531.1"/>
    </source>
</evidence>
<dbReference type="Gene3D" id="1.10.150.190">
    <property type="entry name" value="Translation initiation factor 2, subunit 1, domain 2"/>
    <property type="match status" value="1"/>
</dbReference>
<dbReference type="EMBL" id="PFFF01000024">
    <property type="protein sequence ID" value="PIV89776.1"/>
    <property type="molecule type" value="Genomic_DNA"/>
</dbReference>
<evidence type="ECO:0000313" key="15">
    <source>
        <dbReference type="Proteomes" id="UP000229789"/>
    </source>
</evidence>
<accession>A0A2G9LJI2</accession>
<dbReference type="EMBL" id="PCUF01000006">
    <property type="protein sequence ID" value="PIN66708.1"/>
    <property type="molecule type" value="Genomic_DNA"/>
</dbReference>
<evidence type="ECO:0000313" key="10">
    <source>
        <dbReference type="EMBL" id="PIZ00018.1"/>
    </source>
</evidence>
<dbReference type="Pfam" id="PF07541">
    <property type="entry name" value="EIF_2_alpha"/>
    <property type="match status" value="1"/>
</dbReference>
<name>A0A2G9LJI2_HUBC1</name>
<dbReference type="EMBL" id="PFMG01000013">
    <property type="protein sequence ID" value="PIZ00018.1"/>
    <property type="molecule type" value="Genomic_DNA"/>
</dbReference>
<sequence>MQQNENLNTYQYGIVKRIEPSFAIIALPTIDAEGFLHITSATNKETKNMNAILKINQEVVVKIFRVSPTGYKLSLKDVSENITSNILKKVHQNQQIVRLFEIAGKNAKIYNPQIFLQKLQNKYREITPLFEDAAETGSAIFEEAGIPSSLAKELTKIAQTKFKQRKIVVSKKVIIESKKSNGLIIIKTALQNIEKKGYNIIYLAGGKYLIKTLTSDPKSAEKDINNSLHEMRKKVDVCEILLDKESNAVKKC</sequence>
<dbReference type="GO" id="GO:0003723">
    <property type="term" value="F:RNA binding"/>
    <property type="evidence" value="ECO:0007669"/>
    <property type="project" value="InterPro"/>
</dbReference>
<dbReference type="SUPFAM" id="SSF116742">
    <property type="entry name" value="eIF2alpha middle domain-like"/>
    <property type="match status" value="1"/>
</dbReference>
<dbReference type="Gene3D" id="3.30.70.1130">
    <property type="entry name" value="EIF_2_alpha"/>
    <property type="match status" value="1"/>
</dbReference>
<dbReference type="InterPro" id="IPR024055">
    <property type="entry name" value="TIF2_asu_C"/>
</dbReference>
<dbReference type="Gene3D" id="2.40.50.140">
    <property type="entry name" value="Nucleic acid-binding proteins"/>
    <property type="match status" value="1"/>
</dbReference>
<dbReference type="GO" id="GO:0003743">
    <property type="term" value="F:translation initiation factor activity"/>
    <property type="evidence" value="ECO:0007669"/>
    <property type="project" value="UniProtKB-KW"/>
</dbReference>
<comment type="caution">
    <text evidence="5">The sequence shown here is derived from an EMBL/GenBank/DDBJ whole genome shotgun (WGS) entry which is preliminary data.</text>
</comment>
<evidence type="ECO:0000313" key="5">
    <source>
        <dbReference type="EMBL" id="PIN66708.1"/>
    </source>
</evidence>
<dbReference type="SUPFAM" id="SSF50249">
    <property type="entry name" value="Nucleic acid-binding proteins"/>
    <property type="match status" value="1"/>
</dbReference>
<accession>A0A2H9MMK2</accession>
<accession>A0A2H9N2D9</accession>
<evidence type="ECO:0000256" key="1">
    <source>
        <dbReference type="ARBA" id="ARBA00007223"/>
    </source>
</evidence>
<dbReference type="Proteomes" id="UP000228874">
    <property type="component" value="Unassembled WGS sequence"/>
</dbReference>
<dbReference type="SUPFAM" id="SSF110993">
    <property type="entry name" value="eIF-2-alpha, C-terminal domain"/>
    <property type="match status" value="1"/>
</dbReference>
<protein>
    <recommendedName>
        <fullName evidence="4">S1 motif domain-containing protein</fullName>
    </recommendedName>
</protein>
<dbReference type="CDD" id="cd00164">
    <property type="entry name" value="S1_like"/>
    <property type="match status" value="1"/>
</dbReference>
<accession>A0A2H9M1X4</accession>
<dbReference type="Proteomes" id="UP000231232">
    <property type="component" value="Unassembled WGS sequence"/>
</dbReference>
<dbReference type="PROSITE" id="PS50126">
    <property type="entry name" value="S1"/>
    <property type="match status" value="1"/>
</dbReference>
<dbReference type="Proteomes" id="UP000228888">
    <property type="component" value="Unassembled WGS sequence"/>
</dbReference>
<dbReference type="EMBL" id="PFIH01000049">
    <property type="protein sequence ID" value="PIX27983.1"/>
    <property type="molecule type" value="Genomic_DNA"/>
</dbReference>
<evidence type="ECO:0000256" key="3">
    <source>
        <dbReference type="ARBA" id="ARBA00022917"/>
    </source>
</evidence>
<evidence type="ECO:0000313" key="11">
    <source>
        <dbReference type="EMBL" id="PJB04130.1"/>
    </source>
</evidence>
<keyword evidence="2" id="KW-0396">Initiation factor</keyword>
<dbReference type="InterPro" id="IPR012340">
    <property type="entry name" value="NA-bd_OB-fold"/>
</dbReference>
<dbReference type="Proteomes" id="UP000230477">
    <property type="component" value="Unassembled WGS sequence"/>
</dbReference>
<dbReference type="Proteomes" id="UP000229789">
    <property type="component" value="Unassembled WGS sequence"/>
</dbReference>
<keyword evidence="3" id="KW-0648">Protein biosynthesis</keyword>
<dbReference type="EMBL" id="PETW01000026">
    <property type="protein sequence ID" value="PIV46400.1"/>
    <property type="molecule type" value="Genomic_DNA"/>
</dbReference>
<dbReference type="InterPro" id="IPR003029">
    <property type="entry name" value="S1_domain"/>
</dbReference>
<evidence type="ECO:0000313" key="12">
    <source>
        <dbReference type="EMBL" id="PJC01703.1"/>
    </source>
</evidence>
<dbReference type="Proteomes" id="UP000231449">
    <property type="component" value="Unassembled WGS sequence"/>
</dbReference>
<dbReference type="InterPro" id="IPR011488">
    <property type="entry name" value="TIF_2_asu"/>
</dbReference>
<dbReference type="EMBL" id="PFSX01000011">
    <property type="protein sequence ID" value="PJC01703.1"/>
    <property type="molecule type" value="Genomic_DNA"/>
</dbReference>
<dbReference type="InterPro" id="IPR024054">
    <property type="entry name" value="TIF2_asu_middle_sf"/>
</dbReference>
<dbReference type="Pfam" id="PF00575">
    <property type="entry name" value="S1"/>
    <property type="match status" value="1"/>
</dbReference>
<dbReference type="EMBL" id="PFUW01000017">
    <property type="protein sequence ID" value="PJB04130.1"/>
    <property type="molecule type" value="Genomic_DNA"/>
</dbReference>
<evidence type="ECO:0000313" key="14">
    <source>
        <dbReference type="Proteomes" id="UP000228888"/>
    </source>
</evidence>
<evidence type="ECO:0000313" key="8">
    <source>
        <dbReference type="EMBL" id="PIV89776.1"/>
    </source>
</evidence>
<dbReference type="SMART" id="SM00316">
    <property type="entry name" value="S1"/>
    <property type="match status" value="1"/>
</dbReference>
<accession>A0A2H9M7B6</accession>
<evidence type="ECO:0000256" key="2">
    <source>
        <dbReference type="ARBA" id="ARBA00022540"/>
    </source>
</evidence>
<proteinExistence type="inferred from homology"/>
<dbReference type="Proteomes" id="UP000230713">
    <property type="component" value="Unassembled WGS sequence"/>
</dbReference>
<comment type="similarity">
    <text evidence="1">Belongs to the eIF-2-alpha family.</text>
</comment>
<evidence type="ECO:0000313" key="13">
    <source>
        <dbReference type="Proteomes" id="UP000228874"/>
    </source>
</evidence>
<reference evidence="5 15" key="2">
    <citation type="submission" date="2017-09" db="EMBL/GenBank/DDBJ databases">
        <title>Depth-based differentiation of microbial function through sediment-hosted aquifers and enrichment of novel symbionts in the deep terrestrial subsurface.</title>
        <authorList>
            <person name="Probst A.J."/>
            <person name="Ladd B."/>
            <person name="Jarett J.K."/>
            <person name="Geller-Mcgrath D.E."/>
            <person name="Sieber C.M."/>
            <person name="Emerson J.B."/>
            <person name="Anantharaman K."/>
            <person name="Thomas B.C."/>
            <person name="Malmstrom R."/>
            <person name="Stieglmeier M."/>
            <person name="Klingl A."/>
            <person name="Woyke T."/>
            <person name="Ryan C.M."/>
            <person name="Banfield J.F."/>
        </authorList>
    </citation>
    <scope>NUCLEOTIDE SEQUENCE [LARGE SCALE GENOMIC DNA]</scope>
    <source>
        <strain evidence="7">CG02_land_8_20_14_3_00_31_209</strain>
        <strain evidence="6">CG03_land_8_20_14_0_80_31_114</strain>
        <strain evidence="8">CG17_big_fil_post_rev_8_21_14_2_50_31_73</strain>
        <strain evidence="5">CG18_big_fil_WC_8_21_14_2_50_31_19</strain>
        <strain evidence="10">CG_4_10_14_0_8_um_filter_31_133</strain>
        <strain evidence="9">CG_4_8_14_3_um_filter</strain>
        <strain evidence="12">CG_4_9_14_0_8_um_filter_31_21</strain>
        <strain evidence="11">CG_4_9_14_3_um_filter_31_125</strain>
    </source>
</reference>
<dbReference type="EMBL" id="PEUT01000056">
    <property type="protein sequence ID" value="PIV13531.1"/>
    <property type="molecule type" value="Genomic_DNA"/>
</dbReference>
<evidence type="ECO:0000259" key="4">
    <source>
        <dbReference type="PROSITE" id="PS50126"/>
    </source>
</evidence>
<dbReference type="AlphaFoldDB" id="A0A2G9LJI2"/>